<name>A0A6G1GIT1_9PEZI</name>
<dbReference type="OrthoDB" id="3486565at2759"/>
<evidence type="ECO:0000313" key="3">
    <source>
        <dbReference type="Proteomes" id="UP000800041"/>
    </source>
</evidence>
<keyword evidence="3" id="KW-1185">Reference proteome</keyword>
<evidence type="ECO:0000313" key="2">
    <source>
        <dbReference type="EMBL" id="KAF1980846.1"/>
    </source>
</evidence>
<reference evidence="2" key="1">
    <citation type="journal article" date="2020" name="Stud. Mycol.">
        <title>101 Dothideomycetes genomes: a test case for predicting lifestyles and emergence of pathogens.</title>
        <authorList>
            <person name="Haridas S."/>
            <person name="Albert R."/>
            <person name="Binder M."/>
            <person name="Bloem J."/>
            <person name="Labutti K."/>
            <person name="Salamov A."/>
            <person name="Andreopoulos B."/>
            <person name="Baker S."/>
            <person name="Barry K."/>
            <person name="Bills G."/>
            <person name="Bluhm B."/>
            <person name="Cannon C."/>
            <person name="Castanera R."/>
            <person name="Culley D."/>
            <person name="Daum C."/>
            <person name="Ezra D."/>
            <person name="Gonzalez J."/>
            <person name="Henrissat B."/>
            <person name="Kuo A."/>
            <person name="Liang C."/>
            <person name="Lipzen A."/>
            <person name="Lutzoni F."/>
            <person name="Magnuson J."/>
            <person name="Mondo S."/>
            <person name="Nolan M."/>
            <person name="Ohm R."/>
            <person name="Pangilinan J."/>
            <person name="Park H.-J."/>
            <person name="Ramirez L."/>
            <person name="Alfaro M."/>
            <person name="Sun H."/>
            <person name="Tritt A."/>
            <person name="Yoshinaga Y."/>
            <person name="Zwiers L.-H."/>
            <person name="Turgeon B."/>
            <person name="Goodwin S."/>
            <person name="Spatafora J."/>
            <person name="Crous P."/>
            <person name="Grigoriev I."/>
        </authorList>
    </citation>
    <scope>NUCLEOTIDE SEQUENCE</scope>
    <source>
        <strain evidence="2">CBS 113979</strain>
    </source>
</reference>
<dbReference type="PANTHER" id="PTHR33112:SF16">
    <property type="entry name" value="HETEROKARYON INCOMPATIBILITY DOMAIN-CONTAINING PROTEIN"/>
    <property type="match status" value="1"/>
</dbReference>
<feature type="domain" description="Heterokaryon incompatibility" evidence="1">
    <location>
        <begin position="157"/>
        <end position="235"/>
    </location>
</feature>
<dbReference type="Pfam" id="PF06985">
    <property type="entry name" value="HET"/>
    <property type="match status" value="1"/>
</dbReference>
<dbReference type="EMBL" id="ML977217">
    <property type="protein sequence ID" value="KAF1980846.1"/>
    <property type="molecule type" value="Genomic_DNA"/>
</dbReference>
<dbReference type="PANTHER" id="PTHR33112">
    <property type="entry name" value="DOMAIN PROTEIN, PUTATIVE-RELATED"/>
    <property type="match status" value="1"/>
</dbReference>
<evidence type="ECO:0000259" key="1">
    <source>
        <dbReference type="Pfam" id="PF06985"/>
    </source>
</evidence>
<protein>
    <submittedName>
        <fullName evidence="2">HET-domain-containing protein</fullName>
    </submittedName>
</protein>
<sequence>MARSAENSCPGCRFFLDYIRQWSFDNRQVDMEAFVESRRDIFIGVGRHLRTSLPGYWRVPFRQKLILCLNDAPSFLDPDNYYQSGKHVSRMRRPIPKDPRSESCFDMVAAWIESCRHHSLCGPHLEVALPKMVIVVSSNDKEASCLHITSAGEVGQYVTLSYCWGAGNKLLLTNKNMSALQSDIPFQDLSKTLQDAITIPRKLGFKYLWIDALCIIQDNEADWAEQASLMADIYSMEPSCSSYGIDEPLSQRAWAYQERLLAPRILHFRKEKMSWGCSTGAYLEDTGLKLNKDRLLFNAQPKFGLNPFISKAINNFTTSSAHDKSKQGVFSRLEVYYWGVKEYCQRGLTYSRDKLPAFAGIVRSLSSPALGTYLCGLWENDFAYGLDWSCGLIAKDYSSYKPDPKAPSWSWASASKPCFPSSAGHLWRFPGNDSSERRQMYEMWTSTFAPTLVSFNIDLASDDPYGRVNSASVVIRGYCRPLLLHISSGDNERIFPLDSERAQLDNSPIEHQWSFAPPHPFTPWEFSKPQHDSASSQGLSLVSVVFNPVDPNQSISTNRLNGSTGSPILSILDATRAPPTHSLSLSPFYLSMLLQQSRIVIAKCFHYLEEKSEK</sequence>
<gene>
    <name evidence="2" type="ORF">K402DRAFT_265121</name>
</gene>
<accession>A0A6G1GIT1</accession>
<dbReference type="InterPro" id="IPR010730">
    <property type="entry name" value="HET"/>
</dbReference>
<dbReference type="AlphaFoldDB" id="A0A6G1GIT1"/>
<dbReference type="Proteomes" id="UP000800041">
    <property type="component" value="Unassembled WGS sequence"/>
</dbReference>
<organism evidence="2 3">
    <name type="scientific">Aulographum hederae CBS 113979</name>
    <dbReference type="NCBI Taxonomy" id="1176131"/>
    <lineage>
        <taxon>Eukaryota</taxon>
        <taxon>Fungi</taxon>
        <taxon>Dikarya</taxon>
        <taxon>Ascomycota</taxon>
        <taxon>Pezizomycotina</taxon>
        <taxon>Dothideomycetes</taxon>
        <taxon>Pleosporomycetidae</taxon>
        <taxon>Aulographales</taxon>
        <taxon>Aulographaceae</taxon>
    </lineage>
</organism>
<proteinExistence type="predicted"/>